<dbReference type="Proteomes" id="UP000012081">
    <property type="component" value="Unassembled WGS sequence"/>
</dbReference>
<dbReference type="AlphaFoldDB" id="M8DBZ2"/>
<evidence type="ECO:0000313" key="2">
    <source>
        <dbReference type="Proteomes" id="UP000012081"/>
    </source>
</evidence>
<reference evidence="1 2" key="1">
    <citation type="submission" date="2013-03" db="EMBL/GenBank/DDBJ databases">
        <title>Assembly of a new bacterial strain Brevibacillus borstelensis AK1.</title>
        <authorList>
            <person name="Rajan I."/>
            <person name="PoliReddy D."/>
            <person name="Sugumar T."/>
            <person name="Rathinam K."/>
            <person name="Alqarawi S."/>
            <person name="Khalil A.B."/>
            <person name="Sivakumar N."/>
        </authorList>
    </citation>
    <scope>NUCLEOTIDE SEQUENCE [LARGE SCALE GENOMIC DNA]</scope>
    <source>
        <strain evidence="1 2">AK1</strain>
    </source>
</reference>
<accession>M8DBZ2</accession>
<proteinExistence type="predicted"/>
<gene>
    <name evidence="1" type="ORF">I532_19766</name>
</gene>
<dbReference type="EMBL" id="APBN01000011">
    <property type="protein sequence ID" value="EMT50877.1"/>
    <property type="molecule type" value="Genomic_DNA"/>
</dbReference>
<name>M8DBZ2_9BACL</name>
<comment type="caution">
    <text evidence="1">The sequence shown here is derived from an EMBL/GenBank/DDBJ whole genome shotgun (WGS) entry which is preliminary data.</text>
</comment>
<sequence length="77" mass="8840">MVSGKEEVSDGTGNLYSSEIRKDDTRIYNSYVEAQLEAGIDTGEELESFIETKHFAELLTIWMDALNEHRKNRNSKK</sequence>
<organism evidence="1 2">
    <name type="scientific">Brevibacillus borstelensis AK1</name>
    <dbReference type="NCBI Taxonomy" id="1300222"/>
    <lineage>
        <taxon>Bacteria</taxon>
        <taxon>Bacillati</taxon>
        <taxon>Bacillota</taxon>
        <taxon>Bacilli</taxon>
        <taxon>Bacillales</taxon>
        <taxon>Paenibacillaceae</taxon>
        <taxon>Brevibacillus</taxon>
    </lineage>
</organism>
<dbReference type="STRING" id="1300222.I532_19766"/>
<protein>
    <submittedName>
        <fullName evidence="1">Uncharacterized protein</fullName>
    </submittedName>
</protein>
<evidence type="ECO:0000313" key="1">
    <source>
        <dbReference type="EMBL" id="EMT50877.1"/>
    </source>
</evidence>
<keyword evidence="2" id="KW-1185">Reference proteome</keyword>